<keyword evidence="1" id="KW-0472">Membrane</keyword>
<accession>A0A449A2J5</accession>
<dbReference type="Proteomes" id="UP000290568">
    <property type="component" value="Chromosome"/>
</dbReference>
<reference evidence="2 3" key="1">
    <citation type="submission" date="2019-01" db="EMBL/GenBank/DDBJ databases">
        <authorList>
            <consortium name="Pathogen Informatics"/>
        </authorList>
    </citation>
    <scope>NUCLEOTIDE SEQUENCE [LARGE SCALE GENOMIC DNA]</scope>
    <source>
        <strain evidence="2 3">NCTC10183</strain>
    </source>
</reference>
<dbReference type="OrthoDB" id="401207at2"/>
<sequence length="117" mass="13376">MNTLLNFLLEAENNATIASASQTDNRTKIVLIIMGILLLLLGITVFLFYTVTSRKMKEFKQKQLEQYRINHPKKKHLSYDQTGLYVPSWERAKYQSPLIIGLVLCIIGISFITSQLA</sequence>
<evidence type="ECO:0000313" key="2">
    <source>
        <dbReference type="EMBL" id="VEU58500.1"/>
    </source>
</evidence>
<name>A0A449A2J5_9BACT</name>
<proteinExistence type="predicted"/>
<dbReference type="AlphaFoldDB" id="A0A449A2J5"/>
<evidence type="ECO:0000256" key="1">
    <source>
        <dbReference type="SAM" id="Phobius"/>
    </source>
</evidence>
<feature type="transmembrane region" description="Helical" evidence="1">
    <location>
        <begin position="29"/>
        <end position="52"/>
    </location>
</feature>
<keyword evidence="3" id="KW-1185">Reference proteome</keyword>
<organism evidence="2 3">
    <name type="scientific">Mycoplasmopsis gallinacea</name>
    <dbReference type="NCBI Taxonomy" id="29556"/>
    <lineage>
        <taxon>Bacteria</taxon>
        <taxon>Bacillati</taxon>
        <taxon>Mycoplasmatota</taxon>
        <taxon>Mycoplasmoidales</taxon>
        <taxon>Metamycoplasmataceae</taxon>
        <taxon>Mycoplasmopsis</taxon>
    </lineage>
</organism>
<keyword evidence="1" id="KW-0812">Transmembrane</keyword>
<dbReference type="STRING" id="29556.VO56_02030"/>
<dbReference type="RefSeq" id="WP_129620162.1">
    <property type="nucleotide sequence ID" value="NZ_LR214950.1"/>
</dbReference>
<keyword evidence="1" id="KW-1133">Transmembrane helix</keyword>
<dbReference type="EMBL" id="LR214950">
    <property type="protein sequence ID" value="VEU58500.1"/>
    <property type="molecule type" value="Genomic_DNA"/>
</dbReference>
<gene>
    <name evidence="2" type="ORF">NCTC10183_00265</name>
</gene>
<feature type="transmembrane region" description="Helical" evidence="1">
    <location>
        <begin position="98"/>
        <end position="116"/>
    </location>
</feature>
<evidence type="ECO:0000313" key="3">
    <source>
        <dbReference type="Proteomes" id="UP000290568"/>
    </source>
</evidence>
<protein>
    <submittedName>
        <fullName evidence="2">Uncharacterized protein</fullName>
    </submittedName>
</protein>